<feature type="transmembrane region" description="Helical" evidence="5">
    <location>
        <begin position="43"/>
        <end position="67"/>
    </location>
</feature>
<evidence type="ECO:0000256" key="3">
    <source>
        <dbReference type="ARBA" id="ARBA00022989"/>
    </source>
</evidence>
<accession>A0A969WBR7</accession>
<dbReference type="AlphaFoldDB" id="A0A969WBR7"/>
<proteinExistence type="predicted"/>
<evidence type="ECO:0000313" key="6">
    <source>
        <dbReference type="EMBL" id="NKF23638.1"/>
    </source>
</evidence>
<dbReference type="Proteomes" id="UP000653472">
    <property type="component" value="Unassembled WGS sequence"/>
</dbReference>
<gene>
    <name evidence="6" type="ORF">G7Y82_15075</name>
</gene>
<evidence type="ECO:0000256" key="5">
    <source>
        <dbReference type="SAM" id="Phobius"/>
    </source>
</evidence>
<dbReference type="Gene3D" id="1.20.120.1630">
    <property type="match status" value="1"/>
</dbReference>
<evidence type="ECO:0000313" key="7">
    <source>
        <dbReference type="Proteomes" id="UP000653472"/>
    </source>
</evidence>
<protein>
    <submittedName>
        <fullName evidence="6">Isoprenylcysteine carboxylmethyltransferase family protein</fullName>
    </submittedName>
</protein>
<dbReference type="InterPro" id="IPR007318">
    <property type="entry name" value="Phopholipid_MeTrfase"/>
</dbReference>
<organism evidence="6 7">
    <name type="scientific">Solimonas marina</name>
    <dbReference type="NCBI Taxonomy" id="2714601"/>
    <lineage>
        <taxon>Bacteria</taxon>
        <taxon>Pseudomonadati</taxon>
        <taxon>Pseudomonadota</taxon>
        <taxon>Gammaproteobacteria</taxon>
        <taxon>Nevskiales</taxon>
        <taxon>Nevskiaceae</taxon>
        <taxon>Solimonas</taxon>
    </lineage>
</organism>
<evidence type="ECO:0000256" key="1">
    <source>
        <dbReference type="ARBA" id="ARBA00004127"/>
    </source>
</evidence>
<feature type="transmembrane region" description="Helical" evidence="5">
    <location>
        <begin position="12"/>
        <end position="31"/>
    </location>
</feature>
<name>A0A969WBR7_9GAMM</name>
<comment type="subcellular location">
    <subcellularLocation>
        <location evidence="1">Endomembrane system</location>
        <topology evidence="1">Multi-pass membrane protein</topology>
    </subcellularLocation>
</comment>
<sequence length="204" mass="22890">MTTLARASRLRIPLSRAFAASLIAVLLFNGSYWDSKGMMLGDLLTTVGLGLIGIATVGRLWCNAYIVGYKNNVLLMSGPYSVSRNPLYFFSSLGAVGVGLMSESLTVTATIALLFVATYRAVIRAEEQRLEGLHGDTWRQYVARVPRFWPKLSQLEEPERYTIHPQQFRRHLFDALWFTWAAGIMLLIETLHDSGILTVLWHAP</sequence>
<keyword evidence="3 5" id="KW-1133">Transmembrane helix</keyword>
<keyword evidence="2 5" id="KW-0812">Transmembrane</keyword>
<keyword evidence="4 5" id="KW-0472">Membrane</keyword>
<evidence type="ECO:0000256" key="4">
    <source>
        <dbReference type="ARBA" id="ARBA00023136"/>
    </source>
</evidence>
<dbReference type="Pfam" id="PF04191">
    <property type="entry name" value="PEMT"/>
    <property type="match status" value="1"/>
</dbReference>
<dbReference type="RefSeq" id="WP_168148965.1">
    <property type="nucleotide sequence ID" value="NZ_JAAVXB010000009.1"/>
</dbReference>
<dbReference type="EMBL" id="JAAVXB010000009">
    <property type="protein sequence ID" value="NKF23638.1"/>
    <property type="molecule type" value="Genomic_DNA"/>
</dbReference>
<evidence type="ECO:0000256" key="2">
    <source>
        <dbReference type="ARBA" id="ARBA00022692"/>
    </source>
</evidence>
<comment type="caution">
    <text evidence="6">The sequence shown here is derived from an EMBL/GenBank/DDBJ whole genome shotgun (WGS) entry which is preliminary data.</text>
</comment>
<feature type="transmembrane region" description="Helical" evidence="5">
    <location>
        <begin position="87"/>
        <end position="119"/>
    </location>
</feature>
<dbReference type="GO" id="GO:0012505">
    <property type="term" value="C:endomembrane system"/>
    <property type="evidence" value="ECO:0007669"/>
    <property type="project" value="UniProtKB-SubCell"/>
</dbReference>
<keyword evidence="7" id="KW-1185">Reference proteome</keyword>
<reference evidence="6" key="1">
    <citation type="submission" date="2020-03" db="EMBL/GenBank/DDBJ databases">
        <title>Solimonas marina sp. nov., isolated from deep seawater of the Pacific Ocean.</title>
        <authorList>
            <person name="Liu X."/>
            <person name="Lai Q."/>
            <person name="Sun F."/>
            <person name="Gai Y."/>
            <person name="Li G."/>
            <person name="Shao Z."/>
        </authorList>
    </citation>
    <scope>NUCLEOTIDE SEQUENCE</scope>
    <source>
        <strain evidence="6">C16B3</strain>
    </source>
</reference>